<dbReference type="RefSeq" id="WP_309309448.1">
    <property type="nucleotide sequence ID" value="NZ_CP133594.1"/>
</dbReference>
<evidence type="ECO:0000313" key="1">
    <source>
        <dbReference type="EMBL" id="WMW23332.1"/>
    </source>
</evidence>
<keyword evidence="2" id="KW-1185">Reference proteome</keyword>
<evidence type="ECO:0000313" key="2">
    <source>
        <dbReference type="Proteomes" id="UP001183006"/>
    </source>
</evidence>
<protein>
    <submittedName>
        <fullName evidence="1">Uncharacterized protein</fullName>
    </submittedName>
</protein>
<organism evidence="1 2">
    <name type="scientific">Methanolobus mangrovi</name>
    <dbReference type="NCBI Taxonomy" id="3072977"/>
    <lineage>
        <taxon>Archaea</taxon>
        <taxon>Methanobacteriati</taxon>
        <taxon>Methanobacteriota</taxon>
        <taxon>Stenosarchaea group</taxon>
        <taxon>Methanomicrobia</taxon>
        <taxon>Methanosarcinales</taxon>
        <taxon>Methanosarcinaceae</taxon>
        <taxon>Methanolobus</taxon>
    </lineage>
</organism>
<dbReference type="EMBL" id="CP133594">
    <property type="protein sequence ID" value="WMW23332.1"/>
    <property type="molecule type" value="Genomic_DNA"/>
</dbReference>
<gene>
    <name evidence="1" type="ORF">RE476_05800</name>
</gene>
<proteinExistence type="predicted"/>
<dbReference type="AlphaFoldDB" id="A0AA51UJP2"/>
<sequence>MIDHGIVIEKAIWRIAEEYDIDVETVENAITFSEEPLDLDTLVTEGIFCFRGPNDNVKYDNASLCLSNKIISNIGVAKVLISLLCERIRQWDHEDINVLLSLLKKVVTIMELNPDEYPGLQACSISPAELPSEEIPDDLDDNYYVWAMDKKGMCLVGIDANRLMHVDDMRKNLKAKC</sequence>
<dbReference type="KEGG" id="mmav:RE476_05800"/>
<accession>A0AA51UJP2</accession>
<dbReference type="GeneID" id="84229635"/>
<reference evidence="1" key="1">
    <citation type="submission" date="2023-08" db="EMBL/GenBank/DDBJ databases">
        <title>Methanolobus mangrovi sp. nov. and Methanolobus sediminis sp. nov, two novel methylotrophic methanogens isolated from mangrove sediments in China.</title>
        <authorList>
            <person name="Zhou J."/>
        </authorList>
    </citation>
    <scope>NUCLEOTIDE SEQUENCE</scope>
    <source>
        <strain evidence="1">FTZ2</strain>
    </source>
</reference>
<dbReference type="Proteomes" id="UP001183006">
    <property type="component" value="Chromosome"/>
</dbReference>
<name>A0AA51UJP2_9EURY</name>